<sequence length="154" mass="17041">MFTQIHTLAVSAFLVFTLGSGWASAEPASKNQSVAVGARVEVSELYEHTHRASAEFAQNENTKIENETASRPQDISRIELEPGIYHLETKHLNDLRGEQDLVLVVGAGAGDVKVYEIRSISPIVVAREVEAVPANVERRLQVNTKQAQQPTYRF</sequence>
<dbReference type="HOGENOM" id="CLU_1702760_0_0_6"/>
<gene>
    <name evidence="2" type="ORF">OU5_P0315</name>
</gene>
<dbReference type="KEGG" id="pman:OU5_P0315"/>
<accession>A0A024ELA6</accession>
<organism evidence="2 3">
    <name type="scientific">Pseudomonas mandelii JR-1</name>
    <dbReference type="NCBI Taxonomy" id="1147786"/>
    <lineage>
        <taxon>Bacteria</taxon>
        <taxon>Pseudomonadati</taxon>
        <taxon>Pseudomonadota</taxon>
        <taxon>Gammaproteobacteria</taxon>
        <taxon>Pseudomonadales</taxon>
        <taxon>Pseudomonadaceae</taxon>
        <taxon>Pseudomonas</taxon>
    </lineage>
</organism>
<proteinExistence type="predicted"/>
<dbReference type="AlphaFoldDB" id="A0A024ELA6"/>
<dbReference type="Proteomes" id="UP000026913">
    <property type="component" value="Plasmid unnamed"/>
</dbReference>
<keyword evidence="2" id="KW-0614">Plasmid</keyword>
<feature type="signal peptide" evidence="1">
    <location>
        <begin position="1"/>
        <end position="25"/>
    </location>
</feature>
<evidence type="ECO:0000256" key="1">
    <source>
        <dbReference type="SAM" id="SignalP"/>
    </source>
</evidence>
<keyword evidence="1" id="KW-0732">Signal</keyword>
<geneLocation type="plasmid" evidence="3"/>
<evidence type="ECO:0000313" key="2">
    <source>
        <dbReference type="EMBL" id="AHZ73567.1"/>
    </source>
</evidence>
<name>A0A024ELA6_9PSED</name>
<dbReference type="RefSeq" id="WP_010466297.1">
    <property type="nucleotide sequence ID" value="NZ_CP005961.1"/>
</dbReference>
<protein>
    <recommendedName>
        <fullName evidence="4">Pilus formation protein N-terminal domain-containing protein</fullName>
    </recommendedName>
</protein>
<dbReference type="EMBL" id="CP005961">
    <property type="protein sequence ID" value="AHZ73567.1"/>
    <property type="molecule type" value="Genomic_DNA"/>
</dbReference>
<dbReference type="OrthoDB" id="9881303at2"/>
<feature type="chain" id="PRO_5001528514" description="Pilus formation protein N-terminal domain-containing protein" evidence="1">
    <location>
        <begin position="26"/>
        <end position="154"/>
    </location>
</feature>
<reference evidence="2 3" key="1">
    <citation type="journal article" date="2012" name="J. Bacteriol.">
        <title>Genome sequence of cold-adapted Pseudomonas mandelii strain JR-1.</title>
        <authorList>
            <person name="Jang S.H."/>
            <person name="Kim J."/>
            <person name="Kim J."/>
            <person name="Hong S."/>
            <person name="Lee C."/>
        </authorList>
    </citation>
    <scope>NUCLEOTIDE SEQUENCE [LARGE SCALE GENOMIC DNA]</scope>
    <source>
        <strain evidence="2 3">JR-1</strain>
        <plasmid evidence="3">Plasmid</plasmid>
    </source>
</reference>
<evidence type="ECO:0000313" key="3">
    <source>
        <dbReference type="Proteomes" id="UP000026913"/>
    </source>
</evidence>
<evidence type="ECO:0008006" key="4">
    <source>
        <dbReference type="Google" id="ProtNLM"/>
    </source>
</evidence>